<keyword evidence="4" id="KW-1185">Reference proteome</keyword>
<accession>A0A0N1IKU6</accession>
<proteinExistence type="predicted"/>
<dbReference type="Proteomes" id="UP000038009">
    <property type="component" value="Unassembled WGS sequence"/>
</dbReference>
<dbReference type="EMBL" id="LJSK01000098">
    <property type="protein sequence ID" value="KPI87211.1"/>
    <property type="molecule type" value="Genomic_DNA"/>
</dbReference>
<dbReference type="AlphaFoldDB" id="A0A0N1IKU6"/>
<feature type="coiled-coil region" evidence="1">
    <location>
        <begin position="36"/>
        <end position="63"/>
    </location>
</feature>
<evidence type="ECO:0000256" key="1">
    <source>
        <dbReference type="SAM" id="Coils"/>
    </source>
</evidence>
<dbReference type="OrthoDB" id="271770at2759"/>
<comment type="caution">
    <text evidence="3">The sequence shown here is derived from an EMBL/GenBank/DDBJ whole genome shotgun (WGS) entry which is preliminary data.</text>
</comment>
<keyword evidence="1" id="KW-0175">Coiled coil</keyword>
<organism evidence="3 4">
    <name type="scientific">Leptomonas seymouri</name>
    <dbReference type="NCBI Taxonomy" id="5684"/>
    <lineage>
        <taxon>Eukaryota</taxon>
        <taxon>Discoba</taxon>
        <taxon>Euglenozoa</taxon>
        <taxon>Kinetoplastea</taxon>
        <taxon>Metakinetoplastina</taxon>
        <taxon>Trypanosomatida</taxon>
        <taxon>Trypanosomatidae</taxon>
        <taxon>Leishmaniinae</taxon>
        <taxon>Leptomonas</taxon>
    </lineage>
</organism>
<evidence type="ECO:0000313" key="4">
    <source>
        <dbReference type="Proteomes" id="UP000038009"/>
    </source>
</evidence>
<evidence type="ECO:0000256" key="2">
    <source>
        <dbReference type="SAM" id="MobiDB-lite"/>
    </source>
</evidence>
<name>A0A0N1IKU6_LEPSE</name>
<feature type="region of interest" description="Disordered" evidence="2">
    <location>
        <begin position="1"/>
        <end position="33"/>
    </location>
</feature>
<sequence length="147" mass="16530">MDPSSSPSQPPAVAAPAVSASPSSSPPLTPEERREFNNLRQQNQILKAENAMLQRKLEEERSDRLQWQHDGNHHTTEARICCESIEKMDKSAQVLALYAELHRLREKCDVYADAVEESCGYFFEMKRLYAEVEPHLRSGAPHAASGP</sequence>
<feature type="compositionally biased region" description="Low complexity" evidence="2">
    <location>
        <begin position="1"/>
        <end position="23"/>
    </location>
</feature>
<dbReference type="VEuPathDB" id="TriTrypDB:Lsey_0098_0240"/>
<gene>
    <name evidence="3" type="ORF">ABL78_3727</name>
</gene>
<evidence type="ECO:0000313" key="3">
    <source>
        <dbReference type="EMBL" id="KPI87211.1"/>
    </source>
</evidence>
<reference evidence="3 4" key="1">
    <citation type="journal article" date="2015" name="PLoS Pathog.">
        <title>Leptomonas seymouri: Adaptations to the Dixenous Life Cycle Analyzed by Genome Sequencing, Transcriptome Profiling and Co-infection with Leishmania donovani.</title>
        <authorList>
            <person name="Kraeva N."/>
            <person name="Butenko A."/>
            <person name="Hlavacova J."/>
            <person name="Kostygov A."/>
            <person name="Myskova J."/>
            <person name="Grybchuk D."/>
            <person name="Lestinova T."/>
            <person name="Votypka J."/>
            <person name="Volf P."/>
            <person name="Opperdoes F."/>
            <person name="Flegontov P."/>
            <person name="Lukes J."/>
            <person name="Yurchenko V."/>
        </authorList>
    </citation>
    <scope>NUCLEOTIDE SEQUENCE [LARGE SCALE GENOMIC DNA]</scope>
    <source>
        <strain evidence="3 4">ATCC 30220</strain>
    </source>
</reference>
<protein>
    <submittedName>
        <fullName evidence="3">Uncharacterized protein</fullName>
    </submittedName>
</protein>
<dbReference type="OMA" id="HRLRKKC"/>